<protein>
    <submittedName>
        <fullName evidence="2">Uncharacterized protein</fullName>
    </submittedName>
</protein>
<gene>
    <name evidence="2" type="ORF">DILT_LOCUS7868</name>
</gene>
<feature type="compositionally biased region" description="Polar residues" evidence="1">
    <location>
        <begin position="63"/>
        <end position="72"/>
    </location>
</feature>
<feature type="compositionally biased region" description="Low complexity" evidence="1">
    <location>
        <begin position="81"/>
        <end position="91"/>
    </location>
</feature>
<organism evidence="2 3">
    <name type="scientific">Dibothriocephalus latus</name>
    <name type="common">Fish tapeworm</name>
    <name type="synonym">Diphyllobothrium latum</name>
    <dbReference type="NCBI Taxonomy" id="60516"/>
    <lineage>
        <taxon>Eukaryota</taxon>
        <taxon>Metazoa</taxon>
        <taxon>Spiralia</taxon>
        <taxon>Lophotrochozoa</taxon>
        <taxon>Platyhelminthes</taxon>
        <taxon>Cestoda</taxon>
        <taxon>Eucestoda</taxon>
        <taxon>Diphyllobothriidea</taxon>
        <taxon>Diphyllobothriidae</taxon>
        <taxon>Dibothriocephalus</taxon>
    </lineage>
</organism>
<dbReference type="AlphaFoldDB" id="A0A3P7LJN5"/>
<proteinExistence type="predicted"/>
<sequence>MLSLLTYYYYNYECLKYRPTSPAERTTPTSDRVGDVPQQSNNQPQISRLDQNPFIRMQADGNLGSQSSNSMNHLKGGAGFSAGLSSSTGVD</sequence>
<dbReference type="EMBL" id="UYRU01052840">
    <property type="protein sequence ID" value="VDN12037.1"/>
    <property type="molecule type" value="Genomic_DNA"/>
</dbReference>
<feature type="compositionally biased region" description="Polar residues" evidence="1">
    <location>
        <begin position="37"/>
        <end position="50"/>
    </location>
</feature>
<evidence type="ECO:0000256" key="1">
    <source>
        <dbReference type="SAM" id="MobiDB-lite"/>
    </source>
</evidence>
<keyword evidence="3" id="KW-1185">Reference proteome</keyword>
<evidence type="ECO:0000313" key="3">
    <source>
        <dbReference type="Proteomes" id="UP000281553"/>
    </source>
</evidence>
<accession>A0A3P7LJN5</accession>
<dbReference type="Proteomes" id="UP000281553">
    <property type="component" value="Unassembled WGS sequence"/>
</dbReference>
<evidence type="ECO:0000313" key="2">
    <source>
        <dbReference type="EMBL" id="VDN12037.1"/>
    </source>
</evidence>
<feature type="region of interest" description="Disordered" evidence="1">
    <location>
        <begin position="19"/>
        <end position="91"/>
    </location>
</feature>
<name>A0A3P7LJN5_DIBLA</name>
<reference evidence="2 3" key="1">
    <citation type="submission" date="2018-11" db="EMBL/GenBank/DDBJ databases">
        <authorList>
            <consortium name="Pathogen Informatics"/>
        </authorList>
    </citation>
    <scope>NUCLEOTIDE SEQUENCE [LARGE SCALE GENOMIC DNA]</scope>
</reference>